<proteinExistence type="predicted"/>
<protein>
    <recommendedName>
        <fullName evidence="1">PAS fold-3 domain-containing protein</fullName>
    </recommendedName>
</protein>
<evidence type="ECO:0000313" key="2">
    <source>
        <dbReference type="EMBL" id="RHA44437.1"/>
    </source>
</evidence>
<name>A0A413RRD5_9CELL</name>
<evidence type="ECO:0000259" key="1">
    <source>
        <dbReference type="Pfam" id="PF08447"/>
    </source>
</evidence>
<accession>A0A413RRD5</accession>
<reference evidence="2 3" key="1">
    <citation type="submission" date="2018-08" db="EMBL/GenBank/DDBJ databases">
        <title>Cellulomonas rhizosphaerae sp. nov., a novel actinomycete isolated from soil.</title>
        <authorList>
            <person name="Tian Y."/>
        </authorList>
    </citation>
    <scope>NUCLEOTIDE SEQUENCE [LARGE SCALE GENOMIC DNA]</scope>
    <source>
        <strain evidence="2 3">NEAU-TCZ24</strain>
    </source>
</reference>
<organism evidence="2 3">
    <name type="scientific">Cellulomonas rhizosphaerae</name>
    <dbReference type="NCBI Taxonomy" id="2293719"/>
    <lineage>
        <taxon>Bacteria</taxon>
        <taxon>Bacillati</taxon>
        <taxon>Actinomycetota</taxon>
        <taxon>Actinomycetes</taxon>
        <taxon>Micrococcales</taxon>
        <taxon>Cellulomonadaceae</taxon>
        <taxon>Cellulomonas</taxon>
    </lineage>
</organism>
<dbReference type="Proteomes" id="UP000283374">
    <property type="component" value="Unassembled WGS sequence"/>
</dbReference>
<dbReference type="EMBL" id="QWKP01000073">
    <property type="protein sequence ID" value="RHA44437.1"/>
    <property type="molecule type" value="Genomic_DNA"/>
</dbReference>
<keyword evidence="3" id="KW-1185">Reference proteome</keyword>
<dbReference type="InterPro" id="IPR035965">
    <property type="entry name" value="PAS-like_dom_sf"/>
</dbReference>
<sequence length="188" mass="19712">MGAFAAPGDGSGGTPWQWSDGMFEIHGFAPAQVRPTLDLWLAHVHDDDRPVVRYALTTEGATGRLTYRLRDARRRDRSCILVLTDAPPRANGYLVDMTEEWRGAAAEVANAAIGEAAARTATLEQAVGIVVAAREVDPDEATGLLATCVDATGRDAVAVATAVVEAVAAGEPARSALARLGVPAPRRA</sequence>
<comment type="caution">
    <text evidence="2">The sequence shown here is derived from an EMBL/GenBank/DDBJ whole genome shotgun (WGS) entry which is preliminary data.</text>
</comment>
<dbReference type="Gene3D" id="3.30.450.20">
    <property type="entry name" value="PAS domain"/>
    <property type="match status" value="1"/>
</dbReference>
<dbReference type="InterPro" id="IPR013655">
    <property type="entry name" value="PAS_fold_3"/>
</dbReference>
<feature type="domain" description="PAS fold-3" evidence="1">
    <location>
        <begin position="16"/>
        <end position="71"/>
    </location>
</feature>
<dbReference type="Pfam" id="PF08447">
    <property type="entry name" value="PAS_3"/>
    <property type="match status" value="1"/>
</dbReference>
<dbReference type="AlphaFoldDB" id="A0A413RRD5"/>
<dbReference type="SUPFAM" id="SSF55785">
    <property type="entry name" value="PYP-like sensor domain (PAS domain)"/>
    <property type="match status" value="1"/>
</dbReference>
<evidence type="ECO:0000313" key="3">
    <source>
        <dbReference type="Proteomes" id="UP000283374"/>
    </source>
</evidence>
<gene>
    <name evidence="2" type="ORF">D1825_01240</name>
</gene>